<organism evidence="2 3">
    <name type="scientific">Pelagerythrobacter aerophilus</name>
    <dbReference type="NCBI Taxonomy" id="2306995"/>
    <lineage>
        <taxon>Bacteria</taxon>
        <taxon>Pseudomonadati</taxon>
        <taxon>Pseudomonadota</taxon>
        <taxon>Alphaproteobacteria</taxon>
        <taxon>Sphingomonadales</taxon>
        <taxon>Erythrobacteraceae</taxon>
        <taxon>Pelagerythrobacter</taxon>
    </lineage>
</organism>
<keyword evidence="2" id="KW-0456">Lyase</keyword>
<reference evidence="2 3" key="1">
    <citation type="submission" date="2018-08" db="EMBL/GenBank/DDBJ databases">
        <title>Altererythrobacter sp.Ery1 and Ery12, the genome sequencing of novel strains in genus Alterythrobacter.</title>
        <authorList>
            <person name="Cheng H."/>
            <person name="Wu Y.-H."/>
            <person name="Fang C."/>
            <person name="Xu X.-W."/>
        </authorList>
    </citation>
    <scope>NUCLEOTIDE SEQUENCE [LARGE SCALE GENOMIC DNA]</scope>
    <source>
        <strain evidence="2 3">Ery1</strain>
    </source>
</reference>
<comment type="caution">
    <text evidence="2">The sequence shown here is derived from an EMBL/GenBank/DDBJ whole genome shotgun (WGS) entry which is preliminary data.</text>
</comment>
<dbReference type="RefSeq" id="WP_119514493.1">
    <property type="nucleotide sequence ID" value="NZ_QXFK01000019.1"/>
</dbReference>
<gene>
    <name evidence="2" type="ORF">D2V04_14810</name>
</gene>
<comment type="similarity">
    <text evidence="1">Belongs to the enoyl-CoA hydratase/isomerase family.</text>
</comment>
<dbReference type="InterPro" id="IPR051053">
    <property type="entry name" value="ECH/Chromodomain_protein"/>
</dbReference>
<dbReference type="OrthoDB" id="9802898at2"/>
<dbReference type="PANTHER" id="PTHR43684:SF4">
    <property type="entry name" value="ENOYL-COA HYDRATASE_ISOMERASE FAMILY PROTEIN (AFU_ORTHOLOGUE AFUA_1G01890)"/>
    <property type="match status" value="1"/>
</dbReference>
<keyword evidence="3" id="KW-1185">Reference proteome</keyword>
<dbReference type="InterPro" id="IPR001753">
    <property type="entry name" value="Enoyl-CoA_hydra/iso"/>
</dbReference>
<protein>
    <submittedName>
        <fullName evidence="2">Enoyl-CoA hydratase</fullName>
        <ecNumber evidence="2">4.2.1.17</ecNumber>
    </submittedName>
</protein>
<dbReference type="CDD" id="cd06558">
    <property type="entry name" value="crotonase-like"/>
    <property type="match status" value="1"/>
</dbReference>
<dbReference type="GO" id="GO:0004300">
    <property type="term" value="F:enoyl-CoA hydratase activity"/>
    <property type="evidence" value="ECO:0007669"/>
    <property type="project" value="UniProtKB-EC"/>
</dbReference>
<sequence length="295" mass="31654">MQLRRGDVFETLEYKASDGIATIRLNRPEKRNAYNARMMNELVAAFDRSDADDDVGAVILTGSGDAFCAGADLSGGAGTFAQLSEDPERAALRHGGLWRDGGGVASLRIFESLKPVIAAINGPAIGVGATMILACDVRIASDTARFGYVFTQRGLVPEAASSWFLPRIVGLSRALEWTMGACMVAADEALEAGLVRELCARDDLIPRARAIARRFLSGSRVAAALTRQMMWRMAGAAHPMEAHRVDSRAIAALRSSPDTMEAVAAFLQKREANFASQVSDGMPDIWPDGSGPKFY</sequence>
<dbReference type="Gene3D" id="3.90.226.10">
    <property type="entry name" value="2-enoyl-CoA Hydratase, Chain A, domain 1"/>
    <property type="match status" value="1"/>
</dbReference>
<dbReference type="Pfam" id="PF00378">
    <property type="entry name" value="ECH_1"/>
    <property type="match status" value="1"/>
</dbReference>
<dbReference type="AlphaFoldDB" id="A0A418NDT7"/>
<dbReference type="InterPro" id="IPR029045">
    <property type="entry name" value="ClpP/crotonase-like_dom_sf"/>
</dbReference>
<dbReference type="EC" id="4.2.1.17" evidence="2"/>
<evidence type="ECO:0000313" key="3">
    <source>
        <dbReference type="Proteomes" id="UP000285092"/>
    </source>
</evidence>
<dbReference type="NCBIfam" id="NF006109">
    <property type="entry name" value="PRK08260.1"/>
    <property type="match status" value="1"/>
</dbReference>
<accession>A0A418NDT7</accession>
<evidence type="ECO:0000313" key="2">
    <source>
        <dbReference type="EMBL" id="RIV75567.1"/>
    </source>
</evidence>
<name>A0A418NDT7_9SPHN</name>
<evidence type="ECO:0000256" key="1">
    <source>
        <dbReference type="ARBA" id="ARBA00005254"/>
    </source>
</evidence>
<dbReference type="PANTHER" id="PTHR43684">
    <property type="match status" value="1"/>
</dbReference>
<proteinExistence type="inferred from homology"/>
<dbReference type="EMBL" id="QXFK01000019">
    <property type="protein sequence ID" value="RIV75567.1"/>
    <property type="molecule type" value="Genomic_DNA"/>
</dbReference>
<dbReference type="Proteomes" id="UP000285092">
    <property type="component" value="Unassembled WGS sequence"/>
</dbReference>
<dbReference type="SUPFAM" id="SSF52096">
    <property type="entry name" value="ClpP/crotonase"/>
    <property type="match status" value="1"/>
</dbReference>